<dbReference type="EMBL" id="BAAFJT010000004">
    <property type="protein sequence ID" value="GAB0189419.1"/>
    <property type="molecule type" value="Genomic_DNA"/>
</dbReference>
<comment type="caution">
    <text evidence="1">The sequence shown here is derived from an EMBL/GenBank/DDBJ whole genome shotgun (WGS) entry which is preliminary data.</text>
</comment>
<keyword evidence="2" id="KW-1185">Reference proteome</keyword>
<gene>
    <name evidence="1" type="ORF">GRJ2_001407200</name>
</gene>
<accession>A0ABC9WVD8</accession>
<reference evidence="1 2" key="1">
    <citation type="submission" date="2024-06" db="EMBL/GenBank/DDBJ databases">
        <title>The draft genome of Grus japonensis, version 3.</title>
        <authorList>
            <person name="Nabeshima K."/>
            <person name="Suzuki S."/>
            <person name="Onuma M."/>
        </authorList>
    </citation>
    <scope>NUCLEOTIDE SEQUENCE [LARGE SCALE GENOMIC DNA]</scope>
    <source>
        <strain evidence="1 2">451A</strain>
    </source>
</reference>
<proteinExistence type="predicted"/>
<dbReference type="AlphaFoldDB" id="A0ABC9WVD8"/>
<sequence>MDLFGLGFINLDFSGLEGSSNRSDYLDRLPEAYEMTTSPTLWGTGDSLCATGVKCKKGEEPLPSTTVAQVPPMPLMSVLATGGDHSADGTLVVKIANKNPSCSFCRNQIGRRLGQIGHLKIAHGRKKILS</sequence>
<evidence type="ECO:0008006" key="3">
    <source>
        <dbReference type="Google" id="ProtNLM"/>
    </source>
</evidence>
<dbReference type="Proteomes" id="UP001623348">
    <property type="component" value="Unassembled WGS sequence"/>
</dbReference>
<organism evidence="1 2">
    <name type="scientific">Grus japonensis</name>
    <name type="common">Japanese crane</name>
    <name type="synonym">Red-crowned crane</name>
    <dbReference type="NCBI Taxonomy" id="30415"/>
    <lineage>
        <taxon>Eukaryota</taxon>
        <taxon>Metazoa</taxon>
        <taxon>Chordata</taxon>
        <taxon>Craniata</taxon>
        <taxon>Vertebrata</taxon>
        <taxon>Euteleostomi</taxon>
        <taxon>Archelosauria</taxon>
        <taxon>Archosauria</taxon>
        <taxon>Dinosauria</taxon>
        <taxon>Saurischia</taxon>
        <taxon>Theropoda</taxon>
        <taxon>Coelurosauria</taxon>
        <taxon>Aves</taxon>
        <taxon>Neognathae</taxon>
        <taxon>Neoaves</taxon>
        <taxon>Gruiformes</taxon>
        <taxon>Gruidae</taxon>
        <taxon>Grus</taxon>
    </lineage>
</organism>
<evidence type="ECO:0000313" key="2">
    <source>
        <dbReference type="Proteomes" id="UP001623348"/>
    </source>
</evidence>
<evidence type="ECO:0000313" key="1">
    <source>
        <dbReference type="EMBL" id="GAB0189419.1"/>
    </source>
</evidence>
<protein>
    <recommendedName>
        <fullName evidence="3">C2H2-type domain-containing protein</fullName>
    </recommendedName>
</protein>
<name>A0ABC9WVD8_GRUJA</name>